<evidence type="ECO:0000313" key="3">
    <source>
        <dbReference type="Proteomes" id="UP001328107"/>
    </source>
</evidence>
<sequence>MTAETRCVVLEAELSRTPSTELPLRSIALVPVVNDVEDDTIKLKAEKGKLAKEKSNLIQELIEARKNVPELKKLKKEKEEYGEERLKLYRDLKEAHEWIEELENLLDEADQQCDKLKKDIEELDDEEEELLKKKSVVVRELDMVKRKLEEKERSGELNLKKIGELTAENRRFTERLDEAKIRIEVLNGEKLKLEQNQKKRSSDSNIAASQCEEPKKIKIEEPDEKPQITESKLQWKNLFETNRALSGPYMGIPPATVHFNPANAFILPPPPPP</sequence>
<dbReference type="EMBL" id="BTRK01000005">
    <property type="protein sequence ID" value="GMR55725.1"/>
    <property type="molecule type" value="Genomic_DNA"/>
</dbReference>
<name>A0AAN5I957_9BILA</name>
<keyword evidence="3" id="KW-1185">Reference proteome</keyword>
<feature type="compositionally biased region" description="Basic and acidic residues" evidence="1">
    <location>
        <begin position="212"/>
        <end position="227"/>
    </location>
</feature>
<comment type="caution">
    <text evidence="2">The sequence shown here is derived from an EMBL/GenBank/DDBJ whole genome shotgun (WGS) entry which is preliminary data.</text>
</comment>
<dbReference type="AlphaFoldDB" id="A0AAN5I957"/>
<feature type="region of interest" description="Disordered" evidence="1">
    <location>
        <begin position="195"/>
        <end position="228"/>
    </location>
</feature>
<accession>A0AAN5I957</accession>
<evidence type="ECO:0000256" key="1">
    <source>
        <dbReference type="SAM" id="MobiDB-lite"/>
    </source>
</evidence>
<evidence type="ECO:0000313" key="2">
    <source>
        <dbReference type="EMBL" id="GMR55725.1"/>
    </source>
</evidence>
<protein>
    <submittedName>
        <fullName evidence="2">Uncharacterized protein</fullName>
    </submittedName>
</protein>
<reference evidence="3" key="1">
    <citation type="submission" date="2022-10" db="EMBL/GenBank/DDBJ databases">
        <title>Genome assembly of Pristionchus species.</title>
        <authorList>
            <person name="Yoshida K."/>
            <person name="Sommer R.J."/>
        </authorList>
    </citation>
    <scope>NUCLEOTIDE SEQUENCE [LARGE SCALE GENOMIC DNA]</scope>
    <source>
        <strain evidence="3">RS5460</strain>
    </source>
</reference>
<feature type="non-terminal residue" evidence="2">
    <location>
        <position position="273"/>
    </location>
</feature>
<organism evidence="2 3">
    <name type="scientific">Pristionchus mayeri</name>
    <dbReference type="NCBI Taxonomy" id="1317129"/>
    <lineage>
        <taxon>Eukaryota</taxon>
        <taxon>Metazoa</taxon>
        <taxon>Ecdysozoa</taxon>
        <taxon>Nematoda</taxon>
        <taxon>Chromadorea</taxon>
        <taxon>Rhabditida</taxon>
        <taxon>Rhabditina</taxon>
        <taxon>Diplogasteromorpha</taxon>
        <taxon>Diplogasteroidea</taxon>
        <taxon>Neodiplogasteridae</taxon>
        <taxon>Pristionchus</taxon>
    </lineage>
</organism>
<gene>
    <name evidence="2" type="ORF">PMAYCL1PPCAC_25920</name>
</gene>
<proteinExistence type="predicted"/>
<dbReference type="Proteomes" id="UP001328107">
    <property type="component" value="Unassembled WGS sequence"/>
</dbReference>